<dbReference type="AlphaFoldDB" id="Q1Q011"/>
<evidence type="ECO:0000313" key="2">
    <source>
        <dbReference type="EMBL" id="QII09958.1"/>
    </source>
</evidence>
<name>Q1Q011_KUEST</name>
<reference evidence="2 3" key="3">
    <citation type="submission" date="2020-02" db="EMBL/GenBank/DDBJ databases">
        <title>Newly sequenced genome of strain CSTR1 showed variability in Candidatus Kuenenia stuttgartiensis genomes.</title>
        <authorList>
            <person name="Ding C."/>
            <person name="Adrian L."/>
        </authorList>
    </citation>
    <scope>NUCLEOTIDE SEQUENCE [LARGE SCALE GENOMIC DNA]</scope>
    <source>
        <strain evidence="2 3">CSTR1</strain>
    </source>
</reference>
<proteinExistence type="predicted"/>
<gene>
    <name evidence="2" type="ORF">KsCSTR_05790</name>
    <name evidence="1" type="ORF">kustd1917</name>
</gene>
<reference evidence="1" key="1">
    <citation type="journal article" date="2006" name="Nature">
        <title>Deciphering the evolution and metabolism of an anammox bacterium from a community genome.</title>
        <authorList>
            <person name="Strous M."/>
            <person name="Pelletier E."/>
            <person name="Mangenot S."/>
            <person name="Rattei T."/>
            <person name="Lehner A."/>
            <person name="Taylor M.W."/>
            <person name="Horn M."/>
            <person name="Daims H."/>
            <person name="Bartol-Mavel D."/>
            <person name="Wincker P."/>
            <person name="Barbe V."/>
            <person name="Fonknechten N."/>
            <person name="Vallenet D."/>
            <person name="Segurens B."/>
            <person name="Schenowitz-Truong C."/>
            <person name="Medigue C."/>
            <person name="Collingro A."/>
            <person name="Snel B."/>
            <person name="Dutilh B.E."/>
            <person name="OpDenCamp H.J.M."/>
            <person name="vanDerDrift C."/>
            <person name="Cirpus I."/>
            <person name="vanDePas-Schoonen K.T."/>
            <person name="Harhangi H.R."/>
            <person name="vanNiftrik L."/>
            <person name="Schmid M."/>
            <person name="Keltjens J."/>
            <person name="vanDeVossenberg J."/>
            <person name="Kartal B."/>
            <person name="Meier H."/>
            <person name="Frishman D."/>
            <person name="Huynen M.A."/>
            <person name="Mewes H."/>
            <person name="Weissenbach J."/>
            <person name="Jetten M.S.M."/>
            <person name="Wagner M."/>
            <person name="LePaslier D."/>
        </authorList>
    </citation>
    <scope>NUCLEOTIDE SEQUENCE</scope>
</reference>
<organism evidence="1">
    <name type="scientific">Kuenenia stuttgartiensis</name>
    <dbReference type="NCBI Taxonomy" id="174633"/>
    <lineage>
        <taxon>Bacteria</taxon>
        <taxon>Pseudomonadati</taxon>
        <taxon>Planctomycetota</taxon>
        <taxon>Candidatus Brocadiia</taxon>
        <taxon>Candidatus Brocadiales</taxon>
        <taxon>Candidatus Brocadiaceae</taxon>
        <taxon>Candidatus Kuenenia</taxon>
    </lineage>
</organism>
<accession>Q1Q011</accession>
<evidence type="ECO:0000313" key="1">
    <source>
        <dbReference type="EMBL" id="CAJ72662.1"/>
    </source>
</evidence>
<dbReference type="EMBL" id="CT573072">
    <property type="protein sequence ID" value="CAJ72662.1"/>
    <property type="molecule type" value="Genomic_DNA"/>
</dbReference>
<evidence type="ECO:0000313" key="3">
    <source>
        <dbReference type="Proteomes" id="UP000501926"/>
    </source>
</evidence>
<dbReference type="Proteomes" id="UP000501926">
    <property type="component" value="Chromosome"/>
</dbReference>
<dbReference type="EMBL" id="CP049055">
    <property type="protein sequence ID" value="QII09958.1"/>
    <property type="molecule type" value="Genomic_DNA"/>
</dbReference>
<protein>
    <submittedName>
        <fullName evidence="1">Uncharacterized protein</fullName>
    </submittedName>
</protein>
<sequence>MFITRFGNEPCIVYAEQLLKPSVFGRGKWVLFSIYCKRLYKVLGIFQKIGAIKNEKRNHGTNMF</sequence>
<reference evidence="1" key="2">
    <citation type="submission" date="2006-01" db="EMBL/GenBank/DDBJ databases">
        <authorList>
            <person name="Genoscope"/>
        </authorList>
    </citation>
    <scope>NUCLEOTIDE SEQUENCE</scope>
</reference>